<sequence length="183" mass="19708">MSNHLNLPEWRDPFAAFLEIRTPTNVAWPSVMDPQTAAIRPGSRSSGNSRSGEAGELRFGGQGAGGSFTPRFTMANLELPVSSPRSGISLAPFRRIEAANSDPARPHYGPEVFAWTLRALSDVLKASSGAARPRFGASSGRNQGMNLSNVIVISIRNIRDATKLYITVFKSKSLMIAEMCASV</sequence>
<evidence type="ECO:0000313" key="3">
    <source>
        <dbReference type="Proteomes" id="UP000186817"/>
    </source>
</evidence>
<evidence type="ECO:0000256" key="1">
    <source>
        <dbReference type="SAM" id="MobiDB-lite"/>
    </source>
</evidence>
<gene>
    <name evidence="2" type="ORF">AK812_SmicGene32069</name>
</gene>
<reference evidence="2 3" key="1">
    <citation type="submission" date="2016-02" db="EMBL/GenBank/DDBJ databases">
        <title>Genome analysis of coral dinoflagellate symbionts highlights evolutionary adaptations to a symbiotic lifestyle.</title>
        <authorList>
            <person name="Aranda M."/>
            <person name="Li Y."/>
            <person name="Liew Y.J."/>
            <person name="Baumgarten S."/>
            <person name="Simakov O."/>
            <person name="Wilson M."/>
            <person name="Piel J."/>
            <person name="Ashoor H."/>
            <person name="Bougouffa S."/>
            <person name="Bajic V.B."/>
            <person name="Ryu T."/>
            <person name="Ravasi T."/>
            <person name="Bayer T."/>
            <person name="Micklem G."/>
            <person name="Kim H."/>
            <person name="Bhak J."/>
            <person name="Lajeunesse T.C."/>
            <person name="Voolstra C.R."/>
        </authorList>
    </citation>
    <scope>NUCLEOTIDE SEQUENCE [LARGE SCALE GENOMIC DNA]</scope>
    <source>
        <strain evidence="2 3">CCMP2467</strain>
    </source>
</reference>
<evidence type="ECO:0000313" key="2">
    <source>
        <dbReference type="EMBL" id="OLP86778.1"/>
    </source>
</evidence>
<dbReference type="AlphaFoldDB" id="A0A1Q9CV31"/>
<dbReference type="Proteomes" id="UP000186817">
    <property type="component" value="Unassembled WGS sequence"/>
</dbReference>
<proteinExistence type="predicted"/>
<feature type="region of interest" description="Disordered" evidence="1">
    <location>
        <begin position="32"/>
        <end position="62"/>
    </location>
</feature>
<name>A0A1Q9CV31_SYMMI</name>
<keyword evidence="3" id="KW-1185">Reference proteome</keyword>
<dbReference type="EMBL" id="LSRX01000900">
    <property type="protein sequence ID" value="OLP86778.1"/>
    <property type="molecule type" value="Genomic_DNA"/>
</dbReference>
<protein>
    <submittedName>
        <fullName evidence="2">Uncharacterized protein</fullName>
    </submittedName>
</protein>
<feature type="compositionally biased region" description="Low complexity" evidence="1">
    <location>
        <begin position="40"/>
        <end position="52"/>
    </location>
</feature>
<comment type="caution">
    <text evidence="2">The sequence shown here is derived from an EMBL/GenBank/DDBJ whole genome shotgun (WGS) entry which is preliminary data.</text>
</comment>
<accession>A0A1Q9CV31</accession>
<organism evidence="2 3">
    <name type="scientific">Symbiodinium microadriaticum</name>
    <name type="common">Dinoflagellate</name>
    <name type="synonym">Zooxanthella microadriatica</name>
    <dbReference type="NCBI Taxonomy" id="2951"/>
    <lineage>
        <taxon>Eukaryota</taxon>
        <taxon>Sar</taxon>
        <taxon>Alveolata</taxon>
        <taxon>Dinophyceae</taxon>
        <taxon>Suessiales</taxon>
        <taxon>Symbiodiniaceae</taxon>
        <taxon>Symbiodinium</taxon>
    </lineage>
</organism>